<evidence type="ECO:0000259" key="6">
    <source>
        <dbReference type="Pfam" id="PF02544"/>
    </source>
</evidence>
<evidence type="ECO:0000256" key="3">
    <source>
        <dbReference type="ARBA" id="ARBA00022989"/>
    </source>
</evidence>
<organism evidence="7 8">
    <name type="scientific">Diversispora eburnea</name>
    <dbReference type="NCBI Taxonomy" id="1213867"/>
    <lineage>
        <taxon>Eukaryota</taxon>
        <taxon>Fungi</taxon>
        <taxon>Fungi incertae sedis</taxon>
        <taxon>Mucoromycota</taxon>
        <taxon>Glomeromycotina</taxon>
        <taxon>Glomeromycetes</taxon>
        <taxon>Diversisporales</taxon>
        <taxon>Diversisporaceae</taxon>
        <taxon>Diversispora</taxon>
    </lineage>
</organism>
<gene>
    <name evidence="7" type="ORF">DEBURN_LOCUS481</name>
</gene>
<keyword evidence="4 5" id="KW-0472">Membrane</keyword>
<dbReference type="EMBL" id="CAJVPK010000016">
    <property type="protein sequence ID" value="CAG8433529.1"/>
    <property type="molecule type" value="Genomic_DNA"/>
</dbReference>
<evidence type="ECO:0000313" key="7">
    <source>
        <dbReference type="EMBL" id="CAG8433529.1"/>
    </source>
</evidence>
<evidence type="ECO:0000256" key="1">
    <source>
        <dbReference type="ARBA" id="ARBA00004127"/>
    </source>
</evidence>
<evidence type="ECO:0000256" key="5">
    <source>
        <dbReference type="SAM" id="Phobius"/>
    </source>
</evidence>
<protein>
    <submittedName>
        <fullName evidence="7">6289_t:CDS:1</fullName>
    </submittedName>
</protein>
<dbReference type="InterPro" id="IPR001104">
    <property type="entry name" value="3-oxo-5_a-steroid_4-DH_C"/>
</dbReference>
<sequence>MAYLLFLTRLYYIIFTLAVILGLICRPIQVSLLPYGKMNQVTQLNARNTIEKFFRNMVVSKSLFYQFYICGIIYTYFITTDLVILRNGSNGYFAKFVRYIEGNESDNQAVIIPAYTKQPVEQCIIGLLMISMQVTRRAYECLFVDRTLANSKMHILHYIVGITFYLPTCLSTFIEGIGNLGVYGGGKDKNTFTFPPLTNFLTWNILLGVSLFLYAFYHQFIAHKILASLRPKSSPPGIYSIPKGDWFDYVSSAHYFAEILIYISFIILNKGQILTNYTVAIWTALVLGVSAKNSDLWGIERFGEKWPNRWKIFPGVY</sequence>
<keyword evidence="3 5" id="KW-1133">Transmembrane helix</keyword>
<evidence type="ECO:0000256" key="4">
    <source>
        <dbReference type="ARBA" id="ARBA00023136"/>
    </source>
</evidence>
<dbReference type="PANTHER" id="PTHR14624">
    <property type="entry name" value="DFG10 PROTEIN"/>
    <property type="match status" value="1"/>
</dbReference>
<dbReference type="Proteomes" id="UP000789706">
    <property type="component" value="Unassembled WGS sequence"/>
</dbReference>
<reference evidence="7" key="1">
    <citation type="submission" date="2021-06" db="EMBL/GenBank/DDBJ databases">
        <authorList>
            <person name="Kallberg Y."/>
            <person name="Tangrot J."/>
            <person name="Rosling A."/>
        </authorList>
    </citation>
    <scope>NUCLEOTIDE SEQUENCE</scope>
    <source>
        <strain evidence="7">AZ414A</strain>
    </source>
</reference>
<comment type="subcellular location">
    <subcellularLocation>
        <location evidence="1">Endomembrane system</location>
        <topology evidence="1">Multi-pass membrane protein</topology>
    </subcellularLocation>
</comment>
<keyword evidence="8" id="KW-1185">Reference proteome</keyword>
<dbReference type="OrthoDB" id="541710at2759"/>
<dbReference type="GO" id="GO:0003865">
    <property type="term" value="F:3-oxo-5-alpha-steroid 4-dehydrogenase activity"/>
    <property type="evidence" value="ECO:0007669"/>
    <property type="project" value="TreeGrafter"/>
</dbReference>
<dbReference type="InterPro" id="IPR039698">
    <property type="entry name" value="Dfg10/SRD5A3"/>
</dbReference>
<dbReference type="GO" id="GO:0016095">
    <property type="term" value="P:polyprenol catabolic process"/>
    <property type="evidence" value="ECO:0007669"/>
    <property type="project" value="TreeGrafter"/>
</dbReference>
<comment type="caution">
    <text evidence="7">The sequence shown here is derived from an EMBL/GenBank/DDBJ whole genome shotgun (WGS) entry which is preliminary data.</text>
</comment>
<feature type="transmembrane region" description="Helical" evidence="5">
    <location>
        <begin position="155"/>
        <end position="177"/>
    </location>
</feature>
<evidence type="ECO:0000313" key="8">
    <source>
        <dbReference type="Proteomes" id="UP000789706"/>
    </source>
</evidence>
<dbReference type="AlphaFoldDB" id="A0A9N8V0E0"/>
<accession>A0A9N8V0E0</accession>
<dbReference type="PANTHER" id="PTHR14624:SF0">
    <property type="entry name" value="POLYPRENOL REDUCTASE"/>
    <property type="match status" value="1"/>
</dbReference>
<dbReference type="GO" id="GO:0005783">
    <property type="term" value="C:endoplasmic reticulum"/>
    <property type="evidence" value="ECO:0007669"/>
    <property type="project" value="TreeGrafter"/>
</dbReference>
<dbReference type="PROSITE" id="PS50244">
    <property type="entry name" value="S5A_REDUCTASE"/>
    <property type="match status" value="1"/>
</dbReference>
<name>A0A9N8V0E0_9GLOM</name>
<dbReference type="GO" id="GO:0006488">
    <property type="term" value="P:dolichol-linked oligosaccharide biosynthetic process"/>
    <property type="evidence" value="ECO:0007669"/>
    <property type="project" value="InterPro"/>
</dbReference>
<feature type="transmembrane region" description="Helical" evidence="5">
    <location>
        <begin position="63"/>
        <end position="85"/>
    </location>
</feature>
<feature type="transmembrane region" description="Helical" evidence="5">
    <location>
        <begin position="197"/>
        <end position="217"/>
    </location>
</feature>
<keyword evidence="2 5" id="KW-0812">Transmembrane</keyword>
<feature type="domain" description="3-oxo-5-alpha-steroid 4-dehydrogenase C-terminal" evidence="6">
    <location>
        <begin position="199"/>
        <end position="316"/>
    </location>
</feature>
<feature type="transmembrane region" description="Helical" evidence="5">
    <location>
        <begin position="12"/>
        <end position="29"/>
    </location>
</feature>
<evidence type="ECO:0000256" key="2">
    <source>
        <dbReference type="ARBA" id="ARBA00022692"/>
    </source>
</evidence>
<proteinExistence type="predicted"/>
<dbReference type="Pfam" id="PF02544">
    <property type="entry name" value="Steroid_dh"/>
    <property type="match status" value="1"/>
</dbReference>